<evidence type="ECO:0000256" key="6">
    <source>
        <dbReference type="ARBA" id="ARBA00022989"/>
    </source>
</evidence>
<keyword evidence="11" id="KW-1185">Reference proteome</keyword>
<feature type="transmembrane region" description="Helical" evidence="8">
    <location>
        <begin position="218"/>
        <end position="239"/>
    </location>
</feature>
<feature type="transmembrane region" description="Helical" evidence="8">
    <location>
        <begin position="260"/>
        <end position="282"/>
    </location>
</feature>
<dbReference type="EMBL" id="JANBTX010000196">
    <property type="protein sequence ID" value="KAJ2684647.1"/>
    <property type="molecule type" value="Genomic_DNA"/>
</dbReference>
<dbReference type="Pfam" id="PF01490">
    <property type="entry name" value="Aa_trans"/>
    <property type="match status" value="1"/>
</dbReference>
<feature type="transmembrane region" description="Helical" evidence="8">
    <location>
        <begin position="72"/>
        <end position="96"/>
    </location>
</feature>
<dbReference type="OrthoDB" id="40134at2759"/>
<dbReference type="InterPro" id="IPR013057">
    <property type="entry name" value="AA_transpt_TM"/>
</dbReference>
<name>A0A9W8GC96_9FUNG</name>
<reference evidence="10" key="1">
    <citation type="submission" date="2022-07" db="EMBL/GenBank/DDBJ databases">
        <title>Phylogenomic reconstructions and comparative analyses of Kickxellomycotina fungi.</title>
        <authorList>
            <person name="Reynolds N.K."/>
            <person name="Stajich J.E."/>
            <person name="Barry K."/>
            <person name="Grigoriev I.V."/>
            <person name="Crous P."/>
            <person name="Smith M.E."/>
        </authorList>
    </citation>
    <scope>NUCLEOTIDE SEQUENCE</scope>
    <source>
        <strain evidence="10">CBS 109367</strain>
    </source>
</reference>
<dbReference type="GO" id="GO:0015179">
    <property type="term" value="F:L-amino acid transmembrane transporter activity"/>
    <property type="evidence" value="ECO:0007669"/>
    <property type="project" value="TreeGrafter"/>
</dbReference>
<feature type="transmembrane region" description="Helical" evidence="8">
    <location>
        <begin position="370"/>
        <end position="394"/>
    </location>
</feature>
<proteinExistence type="inferred from homology"/>
<feature type="transmembrane region" description="Helical" evidence="8">
    <location>
        <begin position="161"/>
        <end position="177"/>
    </location>
</feature>
<feature type="transmembrane region" description="Helical" evidence="8">
    <location>
        <begin position="406"/>
        <end position="429"/>
    </location>
</feature>
<evidence type="ECO:0000313" key="11">
    <source>
        <dbReference type="Proteomes" id="UP001151516"/>
    </source>
</evidence>
<evidence type="ECO:0000256" key="5">
    <source>
        <dbReference type="ARBA" id="ARBA00022970"/>
    </source>
</evidence>
<dbReference type="PANTHER" id="PTHR22950:SF692">
    <property type="entry name" value="TRANSMEMBRANE AMINO ACID TRANSPORTER FAMILY PROTEIN"/>
    <property type="match status" value="1"/>
</dbReference>
<evidence type="ECO:0000256" key="7">
    <source>
        <dbReference type="ARBA" id="ARBA00023136"/>
    </source>
</evidence>
<accession>A0A9W8GC96</accession>
<dbReference type="Proteomes" id="UP001151516">
    <property type="component" value="Unassembled WGS sequence"/>
</dbReference>
<evidence type="ECO:0000256" key="1">
    <source>
        <dbReference type="ARBA" id="ARBA00004141"/>
    </source>
</evidence>
<keyword evidence="7 8" id="KW-0472">Membrane</keyword>
<protein>
    <recommendedName>
        <fullName evidence="9">Amino acid transporter transmembrane domain-containing protein</fullName>
    </recommendedName>
</protein>
<feature type="transmembrane region" description="Helical" evidence="8">
    <location>
        <begin position="47"/>
        <end position="66"/>
    </location>
</feature>
<evidence type="ECO:0000259" key="9">
    <source>
        <dbReference type="Pfam" id="PF01490"/>
    </source>
</evidence>
<comment type="subcellular location">
    <subcellularLocation>
        <location evidence="1">Membrane</location>
        <topology evidence="1">Multi-pass membrane protein</topology>
    </subcellularLocation>
</comment>
<feature type="transmembrane region" description="Helical" evidence="8">
    <location>
        <begin position="128"/>
        <end position="149"/>
    </location>
</feature>
<feature type="transmembrane region" description="Helical" evidence="8">
    <location>
        <begin position="184"/>
        <end position="206"/>
    </location>
</feature>
<comment type="caution">
    <text evidence="10">The sequence shown here is derived from an EMBL/GenBank/DDBJ whole genome shotgun (WGS) entry which is preliminary data.</text>
</comment>
<organism evidence="10 11">
    <name type="scientific">Coemansia spiralis</name>
    <dbReference type="NCBI Taxonomy" id="417178"/>
    <lineage>
        <taxon>Eukaryota</taxon>
        <taxon>Fungi</taxon>
        <taxon>Fungi incertae sedis</taxon>
        <taxon>Zoopagomycota</taxon>
        <taxon>Kickxellomycotina</taxon>
        <taxon>Kickxellomycetes</taxon>
        <taxon>Kickxellales</taxon>
        <taxon>Kickxellaceae</taxon>
        <taxon>Coemansia</taxon>
    </lineage>
</organism>
<keyword evidence="3" id="KW-0813">Transport</keyword>
<feature type="transmembrane region" description="Helical" evidence="8">
    <location>
        <begin position="344"/>
        <end position="364"/>
    </location>
</feature>
<evidence type="ECO:0000256" key="2">
    <source>
        <dbReference type="ARBA" id="ARBA00008066"/>
    </source>
</evidence>
<gene>
    <name evidence="10" type="ORF">IWW39_004782</name>
</gene>
<feature type="transmembrane region" description="Helical" evidence="8">
    <location>
        <begin position="302"/>
        <end position="324"/>
    </location>
</feature>
<dbReference type="PANTHER" id="PTHR22950">
    <property type="entry name" value="AMINO ACID TRANSPORTER"/>
    <property type="match status" value="1"/>
</dbReference>
<keyword evidence="6 8" id="KW-1133">Transmembrane helix</keyword>
<dbReference type="AlphaFoldDB" id="A0A9W8GC96"/>
<dbReference type="GO" id="GO:0005774">
    <property type="term" value="C:vacuolar membrane"/>
    <property type="evidence" value="ECO:0007669"/>
    <property type="project" value="TreeGrafter"/>
</dbReference>
<evidence type="ECO:0000256" key="4">
    <source>
        <dbReference type="ARBA" id="ARBA00022692"/>
    </source>
</evidence>
<evidence type="ECO:0000256" key="8">
    <source>
        <dbReference type="SAM" id="Phobius"/>
    </source>
</evidence>
<sequence>MNSQQPLLVECEARGNSGYLATPALPADDTTAVASTVQQKGSATETFFHIVCISAGTGILQLPYALKQGGWIGALYIILAAAISAYTGNILVKCLYHKQGTRLRSYSEVVEAAFGRYGRVVARGLKDFNLLGVAGIFIVLAGININALVSGTPADALGPQFWIAVSSVLVWLVIVMAREIHDVFVLSVFGTLTTVVMVLIIVWLGISDLEFVRVRPPTKLVDIGLAPMSLASICFSFGGNLNWPDLEASMQSPKRWSRTLALATAFIAFIYLCVAVVGYGVYGDLVKSPVLLSLPPGIPVVVANAMITAHVLLACPIILTAVFIEAENDLGLGSGAGFSACERIYSVLFRTAMMLVIAATALLVSDFSKIVTVLGAIAASMVVFVIPVACYVRLFQGQRAFSSLEYAWCTLIAGIGLLCLVIGTSQAVAKL</sequence>
<feature type="domain" description="Amino acid transporter transmembrane" evidence="9">
    <location>
        <begin position="40"/>
        <end position="427"/>
    </location>
</feature>
<keyword evidence="5" id="KW-0029">Amino-acid transport</keyword>
<keyword evidence="4 8" id="KW-0812">Transmembrane</keyword>
<comment type="similarity">
    <text evidence="2">Belongs to the amino acid/polyamine transporter 2 family.</text>
</comment>
<evidence type="ECO:0000256" key="3">
    <source>
        <dbReference type="ARBA" id="ARBA00022448"/>
    </source>
</evidence>
<evidence type="ECO:0000313" key="10">
    <source>
        <dbReference type="EMBL" id="KAJ2684647.1"/>
    </source>
</evidence>